<keyword evidence="2" id="KW-1185">Reference proteome</keyword>
<evidence type="ECO:0000313" key="2">
    <source>
        <dbReference type="Proteomes" id="UP001281147"/>
    </source>
</evidence>
<gene>
    <name evidence="1" type="ORF">LTR37_007288</name>
</gene>
<reference evidence="1" key="1">
    <citation type="submission" date="2023-07" db="EMBL/GenBank/DDBJ databases">
        <title>Black Yeasts Isolated from many extreme environments.</title>
        <authorList>
            <person name="Coleine C."/>
            <person name="Stajich J.E."/>
            <person name="Selbmann L."/>
        </authorList>
    </citation>
    <scope>NUCLEOTIDE SEQUENCE</scope>
    <source>
        <strain evidence="1">CCFEE 5714</strain>
    </source>
</reference>
<accession>A0ACC3NEG8</accession>
<comment type="caution">
    <text evidence="1">The sequence shown here is derived from an EMBL/GenBank/DDBJ whole genome shotgun (WGS) entry which is preliminary data.</text>
</comment>
<name>A0ACC3NEG8_9PEZI</name>
<protein>
    <submittedName>
        <fullName evidence="1">Uncharacterized protein</fullName>
    </submittedName>
</protein>
<evidence type="ECO:0000313" key="1">
    <source>
        <dbReference type="EMBL" id="KAK3715321.1"/>
    </source>
</evidence>
<dbReference type="Proteomes" id="UP001281147">
    <property type="component" value="Unassembled WGS sequence"/>
</dbReference>
<organism evidence="1 2">
    <name type="scientific">Vermiconidia calcicola</name>
    <dbReference type="NCBI Taxonomy" id="1690605"/>
    <lineage>
        <taxon>Eukaryota</taxon>
        <taxon>Fungi</taxon>
        <taxon>Dikarya</taxon>
        <taxon>Ascomycota</taxon>
        <taxon>Pezizomycotina</taxon>
        <taxon>Dothideomycetes</taxon>
        <taxon>Dothideomycetidae</taxon>
        <taxon>Mycosphaerellales</taxon>
        <taxon>Extremaceae</taxon>
        <taxon>Vermiconidia</taxon>
    </lineage>
</organism>
<proteinExistence type="predicted"/>
<sequence length="639" mass="67562">MARSLAAAALLAAAAFANPLAYPNGNPHVALTVRQEAVTTSSTTSSASTPEPTLGVGPVSEGEGVTTHTPTSCEVKTTGGTLLALATTATLPDRLVCLCDSSIQVSASSRRAPDGAVSYFCNALGPWSTSAVSVSIPTGTPGDPNNEAWAQVKCDYGSLVSNLNNPLQQWNDSSASAAYADAVEAFKLDNKGVGFAAFISDFFHARPGTGCDRIDEPNCDVTMSCGQGGDPNADVSSPAGYIIMNSIVGLHSMYDRLWRGIDGARTNVLFSVGTFVETLSPINEDIKDQRELKIALDGIQIGLTLLMAPLFHFTLIKTAFVKANPNFFGSGVDVAYGALGASMGFVKDAMEALSTAPIQNEISSYVGDTVDNWKWALSNGTQDMFNDPDALLKSIDGGLTFPGGEPLAKAAMDVEGAMTKFIFASVLPAVWSTGTSSPLITIINSNGLPQEGTGCESFKIDQYEQTQLDSFHSGLKVSGLSNIADTSRVCDDQGNAYWMVAIYTKSQNAPCPPPTKRDLEQRDPQLAPVGFGSCSWKQVNFEAPYGIEALDGTKWGGLKKDDIAFNAINSWKRNGNKNGWETISYDLASAEDFAALETGDLTKVAGVVKINVCSVEEIYATVWEDPINSKGSLNFPCPG</sequence>
<dbReference type="EMBL" id="JAUTXU010000050">
    <property type="protein sequence ID" value="KAK3715321.1"/>
    <property type="molecule type" value="Genomic_DNA"/>
</dbReference>